<gene>
    <name evidence="1" type="ORF">H6P81_007464</name>
</gene>
<dbReference type="Pfam" id="PF04398">
    <property type="entry name" value="DUF538"/>
    <property type="match status" value="1"/>
</dbReference>
<comment type="caution">
    <text evidence="1">The sequence shown here is derived from an EMBL/GenBank/DDBJ whole genome shotgun (WGS) entry which is preliminary data.</text>
</comment>
<dbReference type="SUPFAM" id="SSF141562">
    <property type="entry name" value="At5g01610-like"/>
    <property type="match status" value="1"/>
</dbReference>
<organism evidence="1 2">
    <name type="scientific">Aristolochia fimbriata</name>
    <name type="common">White veined hardy Dutchman's pipe vine</name>
    <dbReference type="NCBI Taxonomy" id="158543"/>
    <lineage>
        <taxon>Eukaryota</taxon>
        <taxon>Viridiplantae</taxon>
        <taxon>Streptophyta</taxon>
        <taxon>Embryophyta</taxon>
        <taxon>Tracheophyta</taxon>
        <taxon>Spermatophyta</taxon>
        <taxon>Magnoliopsida</taxon>
        <taxon>Magnoliidae</taxon>
        <taxon>Piperales</taxon>
        <taxon>Aristolochiaceae</taxon>
        <taxon>Aristolochia</taxon>
    </lineage>
</organism>
<dbReference type="PANTHER" id="PTHR31676">
    <property type="entry name" value="T31J12.3 PROTEIN-RELATED"/>
    <property type="match status" value="1"/>
</dbReference>
<evidence type="ECO:0000313" key="2">
    <source>
        <dbReference type="Proteomes" id="UP000825729"/>
    </source>
</evidence>
<dbReference type="Proteomes" id="UP000825729">
    <property type="component" value="Unassembled WGS sequence"/>
</dbReference>
<dbReference type="Gene3D" id="2.30.240.10">
    <property type="entry name" value="At5g01610-like"/>
    <property type="match status" value="1"/>
</dbReference>
<dbReference type="InterPro" id="IPR007493">
    <property type="entry name" value="DUF538"/>
</dbReference>
<dbReference type="EMBL" id="JAINDJ010000003">
    <property type="protein sequence ID" value="KAG9454560.1"/>
    <property type="molecule type" value="Genomic_DNA"/>
</dbReference>
<name>A0AAV7F0B1_ARIFI</name>
<accession>A0AAV7F0B1</accession>
<dbReference type="PANTHER" id="PTHR31676:SF27">
    <property type="entry name" value="EXPRESSED PROTEIN"/>
    <property type="match status" value="1"/>
</dbReference>
<evidence type="ECO:0000313" key="1">
    <source>
        <dbReference type="EMBL" id="KAG9454560.1"/>
    </source>
</evidence>
<protein>
    <submittedName>
        <fullName evidence="1">Uncharacterized protein</fullName>
    </submittedName>
</protein>
<keyword evidence="2" id="KW-1185">Reference proteome</keyword>
<dbReference type="AlphaFoldDB" id="A0AAV7F0B1"/>
<dbReference type="InterPro" id="IPR036758">
    <property type="entry name" value="At5g01610-like"/>
</dbReference>
<reference evidence="1 2" key="1">
    <citation type="submission" date="2021-07" db="EMBL/GenBank/DDBJ databases">
        <title>The Aristolochia fimbriata genome: insights into angiosperm evolution, floral development and chemical biosynthesis.</title>
        <authorList>
            <person name="Jiao Y."/>
        </authorList>
    </citation>
    <scope>NUCLEOTIDE SEQUENCE [LARGE SCALE GENOMIC DNA]</scope>
    <source>
        <strain evidence="1">IBCAS-2021</strain>
        <tissue evidence="1">Leaf</tissue>
    </source>
</reference>
<proteinExistence type="predicted"/>
<sequence length="175" mass="19193">MARQQVSAYEMLEKFNFPRGILPEGVRGYVLHDDGSFEVFLNGDCKFNVEGGYSLSYGKKITGKLSFGSLKDLQGVNVKVRRGTFLARIAGGLIPLKFEIVQSLDIYGHSKPLFVWIISSHTGAMAFNQISSSLREPETDGAKESAVVALIVYNYAYSYSTNLVGGFLKCGGWTA</sequence>